<dbReference type="SUPFAM" id="SSF50249">
    <property type="entry name" value="Nucleic acid-binding proteins"/>
    <property type="match status" value="1"/>
</dbReference>
<dbReference type="Pfam" id="PF01588">
    <property type="entry name" value="tRNA_bind"/>
    <property type="match status" value="1"/>
</dbReference>
<proteinExistence type="predicted"/>
<keyword evidence="1 3" id="KW-0820">tRNA-binding</keyword>
<evidence type="ECO:0000313" key="6">
    <source>
        <dbReference type="Proteomes" id="UP001497444"/>
    </source>
</evidence>
<dbReference type="InterPro" id="IPR002547">
    <property type="entry name" value="tRNA-bd_dom"/>
</dbReference>
<dbReference type="PROSITE" id="PS50886">
    <property type="entry name" value="TRBD"/>
    <property type="match status" value="1"/>
</dbReference>
<keyword evidence="6" id="KW-1185">Reference proteome</keyword>
<dbReference type="EMBL" id="OZ020101">
    <property type="protein sequence ID" value="CAK9274935.1"/>
    <property type="molecule type" value="Genomic_DNA"/>
</dbReference>
<dbReference type="Proteomes" id="UP001497444">
    <property type="component" value="Chromosome 6"/>
</dbReference>
<evidence type="ECO:0000256" key="3">
    <source>
        <dbReference type="PROSITE-ProRule" id="PRU00209"/>
    </source>
</evidence>
<evidence type="ECO:0000256" key="2">
    <source>
        <dbReference type="ARBA" id="ARBA00022884"/>
    </source>
</evidence>
<dbReference type="PANTHER" id="PTHR11586:SF37">
    <property type="entry name" value="TRNA-BINDING DOMAIN-CONTAINING PROTEIN"/>
    <property type="match status" value="1"/>
</dbReference>
<evidence type="ECO:0000259" key="4">
    <source>
        <dbReference type="PROSITE" id="PS50886"/>
    </source>
</evidence>
<organism evidence="5 6">
    <name type="scientific">Sphagnum jensenii</name>
    <dbReference type="NCBI Taxonomy" id="128206"/>
    <lineage>
        <taxon>Eukaryota</taxon>
        <taxon>Viridiplantae</taxon>
        <taxon>Streptophyta</taxon>
        <taxon>Embryophyta</taxon>
        <taxon>Bryophyta</taxon>
        <taxon>Sphagnophytina</taxon>
        <taxon>Sphagnopsida</taxon>
        <taxon>Sphagnales</taxon>
        <taxon>Sphagnaceae</taxon>
        <taxon>Sphagnum</taxon>
    </lineage>
</organism>
<dbReference type="PANTHER" id="PTHR11586">
    <property type="entry name" value="TRNA-AMINOACYLATION COFACTOR ARC1 FAMILY MEMBER"/>
    <property type="match status" value="1"/>
</dbReference>
<protein>
    <recommendedName>
        <fullName evidence="4">tRNA-binding domain-containing protein</fullName>
    </recommendedName>
</protein>
<keyword evidence="2 3" id="KW-0694">RNA-binding</keyword>
<name>A0ABP0X930_9BRYO</name>
<gene>
    <name evidence="5" type="ORF">CSSPJE1EN1_LOCUS20413</name>
</gene>
<sequence>MAQTVSALDEAIAHLDSLIAKLQSVPPPPPPTTPVIVPPVVQGRRDTAKVESQESIDTAAAAADVEKKPIPDIFKDRKKPLKLPGGGAGVAAGPPLSSKSEHSENFDKALIQVGLVLSVSDHPISEKLYVCKVEVAPGETRQVVAGLKKFVHEHELERRKVCVILNLKPAKLAGQVSEAMILAGSVPTPDGSEIVKVLEPPLEASIGDRIFLENEAPSFSPAKQLSSKIWEKIVPLLIVKDGLATFNHLPLVTSAGVVKVPGLPDGAGIH</sequence>
<dbReference type="Gene3D" id="2.40.50.140">
    <property type="entry name" value="Nucleic acid-binding proteins"/>
    <property type="match status" value="1"/>
</dbReference>
<feature type="domain" description="TRNA-binding" evidence="4">
    <location>
        <begin position="105"/>
        <end position="211"/>
    </location>
</feature>
<accession>A0ABP0X930</accession>
<evidence type="ECO:0000256" key="1">
    <source>
        <dbReference type="ARBA" id="ARBA00022555"/>
    </source>
</evidence>
<dbReference type="InterPro" id="IPR051270">
    <property type="entry name" value="Tyrosine-tRNA_ligase_regulator"/>
</dbReference>
<dbReference type="InterPro" id="IPR012340">
    <property type="entry name" value="NA-bd_OB-fold"/>
</dbReference>
<evidence type="ECO:0000313" key="5">
    <source>
        <dbReference type="EMBL" id="CAK9274935.1"/>
    </source>
</evidence>
<reference evidence="5" key="1">
    <citation type="submission" date="2024-02" db="EMBL/GenBank/DDBJ databases">
        <authorList>
            <consortium name="ELIXIR-Norway"/>
            <consortium name="Elixir Norway"/>
        </authorList>
    </citation>
    <scope>NUCLEOTIDE SEQUENCE</scope>
</reference>